<keyword evidence="4 6" id="KW-0472">Membrane</keyword>
<evidence type="ECO:0000256" key="5">
    <source>
        <dbReference type="ARBA" id="ARBA00037847"/>
    </source>
</evidence>
<protein>
    <recommendedName>
        <fullName evidence="8">J domain-containing protein</fullName>
    </recommendedName>
</protein>
<reference evidence="9 10" key="1">
    <citation type="journal article" date="2007" name="Nat. Biotechnol.">
        <title>Genome sequence of the lignocellulose-bioconverting and xylose-fermenting yeast Pichia stipitis.</title>
        <authorList>
            <person name="Jeffries T.W."/>
            <person name="Grigoriev I.V."/>
            <person name="Grimwood J."/>
            <person name="Laplaza J.M."/>
            <person name="Aerts A."/>
            <person name="Salamov A."/>
            <person name="Schmutz J."/>
            <person name="Lindquist E."/>
            <person name="Dehal P."/>
            <person name="Shapiro H."/>
            <person name="Jin Y.S."/>
            <person name="Passoth V."/>
            <person name="Richardson P.M."/>
        </authorList>
    </citation>
    <scope>NUCLEOTIDE SEQUENCE [LARGE SCALE GENOMIC DNA]</scope>
    <source>
        <strain evidence="10">ATCC 58785 / CBS 6054 / NBRC 10063 / NRRL Y-11545</strain>
    </source>
</reference>
<dbReference type="PANTHER" id="PTHR44653">
    <property type="entry name" value="DNAJ HOMOLOG SUBFAMILY C MEMBER 1"/>
    <property type="match status" value="1"/>
</dbReference>
<comment type="subcellular location">
    <subcellularLocation>
        <location evidence="5">Endomembrane system</location>
        <topology evidence="5">Single-pass membrane protein</topology>
    </subcellularLocation>
</comment>
<dbReference type="HOGENOM" id="CLU_037236_2_0_1"/>
<dbReference type="Pfam" id="PF00226">
    <property type="entry name" value="DnaJ"/>
    <property type="match status" value="1"/>
</dbReference>
<dbReference type="EMBL" id="CP000502">
    <property type="protein sequence ID" value="ABN68450.1"/>
    <property type="molecule type" value="Genomic_DNA"/>
</dbReference>
<keyword evidence="1 6" id="KW-0812">Transmembrane</keyword>
<dbReference type="KEGG" id="pic:PICST_63959"/>
<evidence type="ECO:0000256" key="4">
    <source>
        <dbReference type="ARBA" id="ARBA00023136"/>
    </source>
</evidence>
<dbReference type="SMART" id="SM00271">
    <property type="entry name" value="DnaJ"/>
    <property type="match status" value="1"/>
</dbReference>
<dbReference type="GeneID" id="4840993"/>
<feature type="domain" description="J" evidence="8">
    <location>
        <begin position="45"/>
        <end position="109"/>
    </location>
</feature>
<name>A3M033_PICST</name>
<evidence type="ECO:0000256" key="1">
    <source>
        <dbReference type="ARBA" id="ARBA00022692"/>
    </source>
</evidence>
<dbReference type="FunCoup" id="A3M033">
    <property type="interactions" value="43"/>
</dbReference>
<dbReference type="InterPro" id="IPR052606">
    <property type="entry name" value="DnaJ_domain_protein"/>
</dbReference>
<dbReference type="CDD" id="cd06257">
    <property type="entry name" value="DnaJ"/>
    <property type="match status" value="1"/>
</dbReference>
<evidence type="ECO:0000313" key="9">
    <source>
        <dbReference type="EMBL" id="ABN68450.1"/>
    </source>
</evidence>
<evidence type="ECO:0000259" key="8">
    <source>
        <dbReference type="PROSITE" id="PS50076"/>
    </source>
</evidence>
<evidence type="ECO:0000256" key="7">
    <source>
        <dbReference type="SAM" id="SignalP"/>
    </source>
</evidence>
<keyword evidence="10" id="KW-1185">Reference proteome</keyword>
<feature type="non-terminal residue" evidence="9">
    <location>
        <position position="248"/>
    </location>
</feature>
<feature type="signal peptide" evidence="7">
    <location>
        <begin position="1"/>
        <end position="19"/>
    </location>
</feature>
<dbReference type="InterPro" id="IPR036869">
    <property type="entry name" value="J_dom_sf"/>
</dbReference>
<feature type="transmembrane region" description="Helical" evidence="6">
    <location>
        <begin position="130"/>
        <end position="149"/>
    </location>
</feature>
<gene>
    <name evidence="9" type="ORF">PICST_63959</name>
</gene>
<sequence>MRFFSIGIATFLLFSLVVASNWTPEDYEIFSLNDKIKKDLGSDITFYSWLGLENGPKATLKEISKAYRKKSRALHPDKYGSASQRFQRLSLVGNILRDQSLKKRYDYFLDKGFPKWRGTGYLYSKFRPGFLLTIAIVFVLVGGFHFVALRISRNQDFKRISEMKEQMKVQAWGGSQIPPTDGSDRKVINEANGRAFRVKNDGRVYLIDIDSNEDVMEIDEHSINRYPGFKDSLFFKVPAYLWNKSVAR</sequence>
<dbReference type="Proteomes" id="UP000002258">
    <property type="component" value="Chromosome 8"/>
</dbReference>
<dbReference type="STRING" id="322104.A3M033"/>
<feature type="chain" id="PRO_5002655180" description="J domain-containing protein" evidence="7">
    <location>
        <begin position="20"/>
        <end position="248"/>
    </location>
</feature>
<evidence type="ECO:0000256" key="3">
    <source>
        <dbReference type="ARBA" id="ARBA00022989"/>
    </source>
</evidence>
<keyword evidence="3 6" id="KW-1133">Transmembrane helix</keyword>
<dbReference type="RefSeq" id="XP_001386479.1">
    <property type="nucleotide sequence ID" value="XM_001386442.1"/>
</dbReference>
<dbReference type="InParanoid" id="A3M033"/>
<dbReference type="GO" id="GO:0012505">
    <property type="term" value="C:endomembrane system"/>
    <property type="evidence" value="ECO:0007669"/>
    <property type="project" value="UniProtKB-SubCell"/>
</dbReference>
<dbReference type="AlphaFoldDB" id="A3M033"/>
<dbReference type="SUPFAM" id="SSF46565">
    <property type="entry name" value="Chaperone J-domain"/>
    <property type="match status" value="1"/>
</dbReference>
<dbReference type="OMA" id="RRYDYFY"/>
<dbReference type="InterPro" id="IPR001623">
    <property type="entry name" value="DnaJ_domain"/>
</dbReference>
<dbReference type="PANTHER" id="PTHR44653:SF2">
    <property type="entry name" value="DNAJ HOMOLOG SUBFAMILY C MEMBER 1"/>
    <property type="match status" value="1"/>
</dbReference>
<evidence type="ECO:0000256" key="2">
    <source>
        <dbReference type="ARBA" id="ARBA00022729"/>
    </source>
</evidence>
<proteinExistence type="predicted"/>
<dbReference type="Gene3D" id="1.10.287.110">
    <property type="entry name" value="DnaJ domain"/>
    <property type="match status" value="1"/>
</dbReference>
<keyword evidence="2 7" id="KW-0732">Signal</keyword>
<organism evidence="9 10">
    <name type="scientific">Scheffersomyces stipitis (strain ATCC 58785 / CBS 6054 / NBRC 10063 / NRRL Y-11545)</name>
    <name type="common">Yeast</name>
    <name type="synonym">Pichia stipitis</name>
    <dbReference type="NCBI Taxonomy" id="322104"/>
    <lineage>
        <taxon>Eukaryota</taxon>
        <taxon>Fungi</taxon>
        <taxon>Dikarya</taxon>
        <taxon>Ascomycota</taxon>
        <taxon>Saccharomycotina</taxon>
        <taxon>Pichiomycetes</taxon>
        <taxon>Debaryomycetaceae</taxon>
        <taxon>Scheffersomyces</taxon>
    </lineage>
</organism>
<evidence type="ECO:0000256" key="6">
    <source>
        <dbReference type="SAM" id="Phobius"/>
    </source>
</evidence>
<accession>A3M033</accession>
<evidence type="ECO:0000313" key="10">
    <source>
        <dbReference type="Proteomes" id="UP000002258"/>
    </source>
</evidence>
<dbReference type="OrthoDB" id="413400at2759"/>
<dbReference type="eggNOG" id="KOG0724">
    <property type="taxonomic scope" value="Eukaryota"/>
</dbReference>
<dbReference type="PROSITE" id="PS50076">
    <property type="entry name" value="DNAJ_2"/>
    <property type="match status" value="1"/>
</dbReference>